<dbReference type="RefSeq" id="WP_220682098.1">
    <property type="nucleotide sequence ID" value="NZ_CP037968.1"/>
</dbReference>
<evidence type="ECO:0000256" key="6">
    <source>
        <dbReference type="SAM" id="Phobius"/>
    </source>
</evidence>
<sequence>MWLRRAVPFIWASLVALGLMAYVLYPEYFSLAALDGTTDEHRAVALLVYFLILSIRGLVFVPSTPLLLSGIVLFDPLEVFVVSMLGILTSSTLVHCCARRLGFDAVLEKRYPEQSAQIRAHLLEHQFPVIAGWSICPIVPTDLVVYLASTLRVPLWKCLVGVGAGEAALLSLYILVIKGVLLA</sequence>
<keyword evidence="5 6" id="KW-0472">Membrane</keyword>
<evidence type="ECO:0000256" key="3">
    <source>
        <dbReference type="ARBA" id="ARBA00022692"/>
    </source>
</evidence>
<dbReference type="PANTHER" id="PTHR12677">
    <property type="entry name" value="GOLGI APPARATUS MEMBRANE PROTEIN TVP38-RELATED"/>
    <property type="match status" value="1"/>
</dbReference>
<organism evidence="8 9">
    <name type="scientific">Methanofollis formosanus</name>
    <dbReference type="NCBI Taxonomy" id="299308"/>
    <lineage>
        <taxon>Archaea</taxon>
        <taxon>Methanobacteriati</taxon>
        <taxon>Methanobacteriota</taxon>
        <taxon>Stenosarchaea group</taxon>
        <taxon>Methanomicrobia</taxon>
        <taxon>Methanomicrobiales</taxon>
        <taxon>Methanomicrobiaceae</taxon>
        <taxon>Methanofollis</taxon>
    </lineage>
</organism>
<gene>
    <name evidence="8" type="ORF">E2N92_02315</name>
</gene>
<reference evidence="8" key="1">
    <citation type="journal article" date="2005" name="Int. J. Syst. Evol. Microbiol.">
        <title>Methanofollis formosanus sp. nov., isolated from a fish pond.</title>
        <authorList>
            <person name="Wu S.Y."/>
            <person name="Chen S.C."/>
            <person name="Lai M.C."/>
        </authorList>
    </citation>
    <scope>NUCLEOTIDE SEQUENCE</scope>
    <source>
        <strain evidence="8">ML15</strain>
    </source>
</reference>
<feature type="transmembrane region" description="Helical" evidence="6">
    <location>
        <begin position="6"/>
        <end position="25"/>
    </location>
</feature>
<evidence type="ECO:0000313" key="8">
    <source>
        <dbReference type="EMBL" id="QYZ78346.1"/>
    </source>
</evidence>
<dbReference type="InterPro" id="IPR015414">
    <property type="entry name" value="TMEM64"/>
</dbReference>
<keyword evidence="4 6" id="KW-1133">Transmembrane helix</keyword>
<feature type="transmembrane region" description="Helical" evidence="6">
    <location>
        <begin position="127"/>
        <end position="148"/>
    </location>
</feature>
<dbReference type="EMBL" id="CP037968">
    <property type="protein sequence ID" value="QYZ78346.1"/>
    <property type="molecule type" value="Genomic_DNA"/>
</dbReference>
<dbReference type="OrthoDB" id="134236at2157"/>
<feature type="transmembrane region" description="Helical" evidence="6">
    <location>
        <begin position="154"/>
        <end position="176"/>
    </location>
</feature>
<dbReference type="Pfam" id="PF09335">
    <property type="entry name" value="VTT_dom"/>
    <property type="match status" value="1"/>
</dbReference>
<keyword evidence="2" id="KW-1003">Cell membrane</keyword>
<feature type="transmembrane region" description="Helical" evidence="6">
    <location>
        <begin position="46"/>
        <end position="73"/>
    </location>
</feature>
<evidence type="ECO:0000259" key="7">
    <source>
        <dbReference type="Pfam" id="PF09335"/>
    </source>
</evidence>
<keyword evidence="3 6" id="KW-0812">Transmembrane</keyword>
<dbReference type="AlphaFoldDB" id="A0A8G1EFQ2"/>
<comment type="subcellular location">
    <subcellularLocation>
        <location evidence="1">Cell membrane</location>
        <topology evidence="1">Multi-pass membrane protein</topology>
    </subcellularLocation>
</comment>
<evidence type="ECO:0000256" key="1">
    <source>
        <dbReference type="ARBA" id="ARBA00004651"/>
    </source>
</evidence>
<evidence type="ECO:0000256" key="5">
    <source>
        <dbReference type="ARBA" id="ARBA00023136"/>
    </source>
</evidence>
<dbReference type="Proteomes" id="UP000826709">
    <property type="component" value="Chromosome"/>
</dbReference>
<dbReference type="InterPro" id="IPR032816">
    <property type="entry name" value="VTT_dom"/>
</dbReference>
<dbReference type="KEGG" id="mfk:E2N92_02315"/>
<dbReference type="GO" id="GO:0005886">
    <property type="term" value="C:plasma membrane"/>
    <property type="evidence" value="ECO:0007669"/>
    <property type="project" value="UniProtKB-SubCell"/>
</dbReference>
<protein>
    <submittedName>
        <fullName evidence="8">TVP38/TMEM64 family protein</fullName>
    </submittedName>
</protein>
<evidence type="ECO:0000256" key="4">
    <source>
        <dbReference type="ARBA" id="ARBA00022989"/>
    </source>
</evidence>
<keyword evidence="9" id="KW-1185">Reference proteome</keyword>
<evidence type="ECO:0000313" key="9">
    <source>
        <dbReference type="Proteomes" id="UP000826709"/>
    </source>
</evidence>
<name>A0A8G1EFQ2_9EURY</name>
<evidence type="ECO:0000256" key="2">
    <source>
        <dbReference type="ARBA" id="ARBA00022475"/>
    </source>
</evidence>
<dbReference type="PANTHER" id="PTHR12677:SF59">
    <property type="entry name" value="GOLGI APPARATUS MEMBRANE PROTEIN TVP38-RELATED"/>
    <property type="match status" value="1"/>
</dbReference>
<reference evidence="8" key="2">
    <citation type="submission" date="2019-03" db="EMBL/GenBank/DDBJ databases">
        <authorList>
            <person name="Chen S.-C."/>
            <person name="Wu S.-Y."/>
            <person name="Lai M.-C."/>
        </authorList>
    </citation>
    <scope>NUCLEOTIDE SEQUENCE</scope>
    <source>
        <strain evidence="8">ML15</strain>
    </source>
</reference>
<feature type="domain" description="VTT" evidence="7">
    <location>
        <begin position="61"/>
        <end position="176"/>
    </location>
</feature>
<proteinExistence type="predicted"/>
<accession>A0A8G1EFQ2</accession>